<keyword evidence="1" id="KW-0808">Transferase</keyword>
<dbReference type="InterPro" id="IPR001451">
    <property type="entry name" value="Hexapep"/>
</dbReference>
<dbReference type="InterPro" id="IPR037157">
    <property type="entry name" value="Acetyltransf_C_sf"/>
</dbReference>
<dbReference type="Pfam" id="PF00132">
    <property type="entry name" value="Hexapep"/>
    <property type="match status" value="1"/>
</dbReference>
<dbReference type="Gene3D" id="1.10.510.10">
    <property type="entry name" value="Transferase(Phosphotransferase) domain 1"/>
    <property type="match status" value="1"/>
</dbReference>
<dbReference type="PANTHER" id="PTHR47989:SF8">
    <property type="entry name" value="INACTIVE PROTEIN KINASE SELMODRAFT_444075-LIKE"/>
    <property type="match status" value="1"/>
</dbReference>
<accession>A0A834GU03</accession>
<dbReference type="PROSITE" id="PS50011">
    <property type="entry name" value="PROTEIN_KINASE_DOM"/>
    <property type="match status" value="1"/>
</dbReference>
<keyword evidence="6" id="KW-1185">Reference proteome</keyword>
<gene>
    <name evidence="5" type="ORF">RHSIM_Rhsim05G0022600</name>
</gene>
<dbReference type="GO" id="GO:0004713">
    <property type="term" value="F:protein tyrosine kinase activity"/>
    <property type="evidence" value="ECO:0007669"/>
    <property type="project" value="InterPro"/>
</dbReference>
<dbReference type="CDD" id="cd14066">
    <property type="entry name" value="STKc_IRAK"/>
    <property type="match status" value="1"/>
</dbReference>
<dbReference type="InterPro" id="IPR011004">
    <property type="entry name" value="Trimer_LpxA-like_sf"/>
</dbReference>
<protein>
    <recommendedName>
        <fullName evidence="4">Protein kinase domain-containing protein</fullName>
    </recommendedName>
</protein>
<dbReference type="Gene3D" id="2.160.10.10">
    <property type="entry name" value="Hexapeptide repeat proteins"/>
    <property type="match status" value="2"/>
</dbReference>
<evidence type="ECO:0000313" key="5">
    <source>
        <dbReference type="EMBL" id="KAF7142309.1"/>
    </source>
</evidence>
<dbReference type="Proteomes" id="UP000626092">
    <property type="component" value="Unassembled WGS sequence"/>
</dbReference>
<evidence type="ECO:0000313" key="6">
    <source>
        <dbReference type="Proteomes" id="UP000626092"/>
    </source>
</evidence>
<evidence type="ECO:0000256" key="1">
    <source>
        <dbReference type="ARBA" id="ARBA00022527"/>
    </source>
</evidence>
<keyword evidence="1" id="KW-0418">Kinase</keyword>
<sequence length="862" mass="95844">MNKQEKGSRKEGLNVDQKVVIVAVKASKEIPRDTLVWALTHVAQPGVCVKLLVVIPDESSSNLSSHNYKLWGFRRFTSECAGGLLKNLPGTMSDKKDYITDSCIRLMRQLRDVYDSDKTKVRVKIVSASHCGVVASEAKRAHTSWIVFDKRLTEEVEPCMEQLDCNVVVIKRSGPKVLRLNLVGSPKTQSDVAILRPVSVAAAEHVNDNYDPWNVIKVPKLTPASSPEHTLFTSTTTDVGASSLSSLDPAASPYFFSGMNWDIKQNFLFNDENPSLDEFYPDKEREELSSSSRSLCSHSWIADIVSSASEFPNPLAKHSQRPNAKGPTSFMSDALVGLELDRDLEIRTLSYRLDLNRSVRDVILPSKNAPPEPPPLCSICQHKGPEFGKPPKWFTYMELEQATRGFSQANFLAEGGFGSVHRGVLLDGRVIAVKQYKLASSQGDREFCSEVEVLSCAQHRNVVMLIGFCVEDQRRLLVYEYICNGSLDSHLYGRNRDPLEWSARQKIAVGAARGLRYLHEECRVGCIVHRDLRPNNILLTHDFEPLVGDFGLARWQPDGDLGVETRVMGTFGYLAPEYPQTGQITEKADVYSFGVVLVELVTGRKAMDVNRPKGQQCLTEWARPLLEKNEIHEMIDPHLGNCYSEKEVQSMLRCASLCIRRDPDLRPRMCQVLRLLEGDVLMNQDVATVGYGAVVGDDLPGRTVIGCNNVIGHHCVVGIKCQDMKYKVIGDNNLVMGSCHIAHDCKVGSNNILANNTLLAGHVVVEDYAHTAGATVVHQFCHIGSFSFIGGGSVIRSLRIAYRRIFMPTDVNSGGIENRLAEVEQNEELAYVPAVCSMVQSIRDSFAEDRRGICRFRSWSGS</sequence>
<dbReference type="SUPFAM" id="SSF51161">
    <property type="entry name" value="Trimeric LpxA-like enzymes"/>
    <property type="match status" value="1"/>
</dbReference>
<evidence type="ECO:0000256" key="2">
    <source>
        <dbReference type="ARBA" id="ARBA00022741"/>
    </source>
</evidence>
<dbReference type="Gene3D" id="1.20.1180.10">
    <property type="entry name" value="Udp N-acetylglucosamine O-acyltransferase, C-terminal domain"/>
    <property type="match status" value="1"/>
</dbReference>
<dbReference type="PANTHER" id="PTHR47989">
    <property type="entry name" value="OS01G0750732 PROTEIN"/>
    <property type="match status" value="1"/>
</dbReference>
<organism evidence="5 6">
    <name type="scientific">Rhododendron simsii</name>
    <name type="common">Sims's rhododendron</name>
    <dbReference type="NCBI Taxonomy" id="118357"/>
    <lineage>
        <taxon>Eukaryota</taxon>
        <taxon>Viridiplantae</taxon>
        <taxon>Streptophyta</taxon>
        <taxon>Embryophyta</taxon>
        <taxon>Tracheophyta</taxon>
        <taxon>Spermatophyta</taxon>
        <taxon>Magnoliopsida</taxon>
        <taxon>eudicotyledons</taxon>
        <taxon>Gunneridae</taxon>
        <taxon>Pentapetalae</taxon>
        <taxon>asterids</taxon>
        <taxon>Ericales</taxon>
        <taxon>Ericaceae</taxon>
        <taxon>Ericoideae</taxon>
        <taxon>Rhodoreae</taxon>
        <taxon>Rhododendron</taxon>
    </lineage>
</organism>
<name>A0A834GU03_RHOSS</name>
<dbReference type="FunFam" id="1.10.510.10:FF:000298">
    <property type="entry name" value="Adenine nucleotide alpha hydrolase-like domain kinase"/>
    <property type="match status" value="1"/>
</dbReference>
<dbReference type="EMBL" id="WJXA01000005">
    <property type="protein sequence ID" value="KAF7142309.1"/>
    <property type="molecule type" value="Genomic_DNA"/>
</dbReference>
<dbReference type="InterPro" id="IPR008266">
    <property type="entry name" value="Tyr_kinase_AS"/>
</dbReference>
<dbReference type="Pfam" id="PF07714">
    <property type="entry name" value="PK_Tyr_Ser-Thr"/>
    <property type="match status" value="1"/>
</dbReference>
<dbReference type="InterPro" id="IPR000719">
    <property type="entry name" value="Prot_kinase_dom"/>
</dbReference>
<comment type="caution">
    <text evidence="5">The sequence shown here is derived from an EMBL/GenBank/DDBJ whole genome shotgun (WGS) entry which is preliminary data.</text>
</comment>
<dbReference type="InterPro" id="IPR011009">
    <property type="entry name" value="Kinase-like_dom_sf"/>
</dbReference>
<dbReference type="InterPro" id="IPR001245">
    <property type="entry name" value="Ser-Thr/Tyr_kinase_cat_dom"/>
</dbReference>
<proteinExistence type="predicted"/>
<keyword evidence="2" id="KW-0547">Nucleotide-binding</keyword>
<evidence type="ECO:0000259" key="4">
    <source>
        <dbReference type="PROSITE" id="PS50011"/>
    </source>
</evidence>
<dbReference type="SMART" id="SM00219">
    <property type="entry name" value="TyrKc"/>
    <property type="match status" value="1"/>
</dbReference>
<dbReference type="SUPFAM" id="SSF56112">
    <property type="entry name" value="Protein kinase-like (PK-like)"/>
    <property type="match status" value="1"/>
</dbReference>
<dbReference type="AlphaFoldDB" id="A0A834GU03"/>
<dbReference type="GO" id="GO:0005524">
    <property type="term" value="F:ATP binding"/>
    <property type="evidence" value="ECO:0007669"/>
    <property type="project" value="UniProtKB-KW"/>
</dbReference>
<reference evidence="5" key="1">
    <citation type="submission" date="2019-11" db="EMBL/GenBank/DDBJ databases">
        <authorList>
            <person name="Liu Y."/>
            <person name="Hou J."/>
            <person name="Li T.-Q."/>
            <person name="Guan C.-H."/>
            <person name="Wu X."/>
            <person name="Wu H.-Z."/>
            <person name="Ling F."/>
            <person name="Zhang R."/>
            <person name="Shi X.-G."/>
            <person name="Ren J.-P."/>
            <person name="Chen E.-F."/>
            <person name="Sun J.-M."/>
        </authorList>
    </citation>
    <scope>NUCLEOTIDE SEQUENCE</scope>
    <source>
        <strain evidence="5">Adult_tree_wgs_1</strain>
        <tissue evidence="5">Leaves</tissue>
    </source>
</reference>
<dbReference type="PROSITE" id="PS00109">
    <property type="entry name" value="PROTEIN_KINASE_TYR"/>
    <property type="match status" value="1"/>
</dbReference>
<keyword evidence="1" id="KW-0723">Serine/threonine-protein kinase</keyword>
<dbReference type="FunFam" id="3.30.200.20:FF:000162">
    <property type="entry name" value="Adenine nucleotide alpha hydrolase-like domain kinase"/>
    <property type="match status" value="1"/>
</dbReference>
<dbReference type="OrthoDB" id="1857192at2759"/>
<feature type="domain" description="Protein kinase" evidence="4">
    <location>
        <begin position="406"/>
        <end position="682"/>
    </location>
</feature>
<dbReference type="InterPro" id="IPR020635">
    <property type="entry name" value="Tyr_kinase_cat_dom"/>
</dbReference>
<dbReference type="GO" id="GO:0004674">
    <property type="term" value="F:protein serine/threonine kinase activity"/>
    <property type="evidence" value="ECO:0007669"/>
    <property type="project" value="UniProtKB-KW"/>
</dbReference>
<dbReference type="Gene3D" id="3.30.200.20">
    <property type="entry name" value="Phosphorylase Kinase, domain 1"/>
    <property type="match status" value="1"/>
</dbReference>
<evidence type="ECO:0000256" key="3">
    <source>
        <dbReference type="ARBA" id="ARBA00022840"/>
    </source>
</evidence>
<keyword evidence="3" id="KW-0067">ATP-binding</keyword>